<evidence type="ECO:0000256" key="3">
    <source>
        <dbReference type="ARBA" id="ARBA00022563"/>
    </source>
</evidence>
<feature type="non-terminal residue" evidence="10">
    <location>
        <position position="182"/>
    </location>
</feature>
<dbReference type="RefSeq" id="XP_041193612.1">
    <property type="nucleotide sequence ID" value="XM_041329502.1"/>
</dbReference>
<reference evidence="10" key="1">
    <citation type="journal article" date="2020" name="New Phytol.">
        <title>Comparative genomics reveals dynamic genome evolution in host specialist ectomycorrhizal fungi.</title>
        <authorList>
            <person name="Lofgren L.A."/>
            <person name="Nguyen N.H."/>
            <person name="Vilgalys R."/>
            <person name="Ruytinx J."/>
            <person name="Liao H.L."/>
            <person name="Branco S."/>
            <person name="Kuo A."/>
            <person name="LaButti K."/>
            <person name="Lipzen A."/>
            <person name="Andreopoulos W."/>
            <person name="Pangilinan J."/>
            <person name="Riley R."/>
            <person name="Hundley H."/>
            <person name="Na H."/>
            <person name="Barry K."/>
            <person name="Grigoriev I.V."/>
            <person name="Stajich J.E."/>
            <person name="Kennedy P.G."/>
        </authorList>
    </citation>
    <scope>NUCLEOTIDE SEQUENCE</scope>
    <source>
        <strain evidence="10">MN1</strain>
    </source>
</reference>
<evidence type="ECO:0000256" key="1">
    <source>
        <dbReference type="ARBA" id="ARBA00004777"/>
    </source>
</evidence>
<evidence type="ECO:0000259" key="9">
    <source>
        <dbReference type="Pfam" id="PF02882"/>
    </source>
</evidence>
<dbReference type="PANTHER" id="PTHR48099">
    <property type="entry name" value="C-1-TETRAHYDROFOLATE SYNTHASE, CYTOPLASMIC-RELATED"/>
    <property type="match status" value="1"/>
</dbReference>
<dbReference type="PRINTS" id="PR00085">
    <property type="entry name" value="THFDHDRGNASE"/>
</dbReference>
<keyword evidence="3" id="KW-0554">One-carbon metabolism</keyword>
<evidence type="ECO:0000313" key="11">
    <source>
        <dbReference type="Proteomes" id="UP000807769"/>
    </source>
</evidence>
<evidence type="ECO:0000256" key="4">
    <source>
        <dbReference type="ARBA" id="ARBA00022801"/>
    </source>
</evidence>
<comment type="pathway">
    <text evidence="1">One-carbon metabolism; tetrahydrofolate interconversion.</text>
</comment>
<comment type="subunit">
    <text evidence="2">Homodimer.</text>
</comment>
<proteinExistence type="predicted"/>
<evidence type="ECO:0000259" key="8">
    <source>
        <dbReference type="Pfam" id="PF00763"/>
    </source>
</evidence>
<dbReference type="Gene3D" id="3.40.50.10860">
    <property type="entry name" value="Leucine Dehydrogenase, chain A, domain 1"/>
    <property type="match status" value="1"/>
</dbReference>
<dbReference type="PANTHER" id="PTHR48099:SF5">
    <property type="entry name" value="C-1-TETRAHYDROFOLATE SYNTHASE, CYTOPLASMIC"/>
    <property type="match status" value="1"/>
</dbReference>
<dbReference type="SUPFAM" id="SSF53223">
    <property type="entry name" value="Aminoacid dehydrogenase-like, N-terminal domain"/>
    <property type="match status" value="1"/>
</dbReference>
<dbReference type="SUPFAM" id="SSF51735">
    <property type="entry name" value="NAD(P)-binding Rossmann-fold domains"/>
    <property type="match status" value="1"/>
</dbReference>
<dbReference type="FunFam" id="3.40.50.10860:FF:000005">
    <property type="entry name" value="C-1-tetrahydrofolate synthase, cytoplasmic, putative"/>
    <property type="match status" value="1"/>
</dbReference>
<evidence type="ECO:0000256" key="5">
    <source>
        <dbReference type="ARBA" id="ARBA00022857"/>
    </source>
</evidence>
<keyword evidence="5" id="KW-0521">NADP</keyword>
<dbReference type="AlphaFoldDB" id="A0A9P7ECH7"/>
<dbReference type="Pfam" id="PF00763">
    <property type="entry name" value="THF_DHG_CYH"/>
    <property type="match status" value="1"/>
</dbReference>
<dbReference type="GO" id="GO:0035999">
    <property type="term" value="P:tetrahydrofolate interconversion"/>
    <property type="evidence" value="ECO:0007669"/>
    <property type="project" value="TreeGrafter"/>
</dbReference>
<evidence type="ECO:0000313" key="10">
    <source>
        <dbReference type="EMBL" id="KAG1817193.1"/>
    </source>
</evidence>
<feature type="domain" description="Tetrahydrofolate dehydrogenase/cyclohydrolase NAD(P)-binding" evidence="9">
    <location>
        <begin position="128"/>
        <end position="182"/>
    </location>
</feature>
<keyword evidence="4" id="KW-0378">Hydrolase</keyword>
<dbReference type="InterPro" id="IPR020631">
    <property type="entry name" value="THF_DH/CycHdrlase_NAD-bd_dom"/>
</dbReference>
<evidence type="ECO:0000256" key="2">
    <source>
        <dbReference type="ARBA" id="ARBA00011738"/>
    </source>
</evidence>
<dbReference type="InterPro" id="IPR046346">
    <property type="entry name" value="Aminoacid_DH-like_N_sf"/>
</dbReference>
<evidence type="ECO:0000256" key="7">
    <source>
        <dbReference type="ARBA" id="ARBA00023268"/>
    </source>
</evidence>
<dbReference type="InterPro" id="IPR036291">
    <property type="entry name" value="NAD(P)-bd_dom_sf"/>
</dbReference>
<dbReference type="EMBL" id="JABBWG010000014">
    <property type="protein sequence ID" value="KAG1817193.1"/>
    <property type="molecule type" value="Genomic_DNA"/>
</dbReference>
<comment type="caution">
    <text evidence="10">The sequence shown here is derived from an EMBL/GenBank/DDBJ whole genome shotgun (WGS) entry which is preliminary data.</text>
</comment>
<dbReference type="OrthoDB" id="5126881at2759"/>
<keyword evidence="11" id="KW-1185">Reference proteome</keyword>
<dbReference type="GO" id="GO:0004477">
    <property type="term" value="F:methenyltetrahydrofolate cyclohydrolase activity"/>
    <property type="evidence" value="ECO:0007669"/>
    <property type="project" value="TreeGrafter"/>
</dbReference>
<dbReference type="InterPro" id="IPR020630">
    <property type="entry name" value="THF_DH/CycHdrlase_cat_dom"/>
</dbReference>
<gene>
    <name evidence="10" type="ORF">BJ212DRAFT_1231852</name>
</gene>
<keyword evidence="6" id="KW-0560">Oxidoreductase</keyword>
<dbReference type="Gene3D" id="3.40.50.720">
    <property type="entry name" value="NAD(P)-binding Rossmann-like Domain"/>
    <property type="match status" value="1"/>
</dbReference>
<organism evidence="10 11">
    <name type="scientific">Suillus subaureus</name>
    <dbReference type="NCBI Taxonomy" id="48587"/>
    <lineage>
        <taxon>Eukaryota</taxon>
        <taxon>Fungi</taxon>
        <taxon>Dikarya</taxon>
        <taxon>Basidiomycota</taxon>
        <taxon>Agaricomycotina</taxon>
        <taxon>Agaricomycetes</taxon>
        <taxon>Agaricomycetidae</taxon>
        <taxon>Boletales</taxon>
        <taxon>Suillineae</taxon>
        <taxon>Suillaceae</taxon>
        <taxon>Suillus</taxon>
    </lineage>
</organism>
<dbReference type="Pfam" id="PF02882">
    <property type="entry name" value="THF_DHG_CYH_C"/>
    <property type="match status" value="1"/>
</dbReference>
<dbReference type="GO" id="GO:0005829">
    <property type="term" value="C:cytosol"/>
    <property type="evidence" value="ECO:0007669"/>
    <property type="project" value="TreeGrafter"/>
</dbReference>
<feature type="non-terminal residue" evidence="10">
    <location>
        <position position="1"/>
    </location>
</feature>
<dbReference type="InterPro" id="IPR000672">
    <property type="entry name" value="THF_DH/CycHdrlase"/>
</dbReference>
<accession>A0A9P7ECH7</accession>
<evidence type="ECO:0000256" key="6">
    <source>
        <dbReference type="ARBA" id="ARBA00023002"/>
    </source>
</evidence>
<keyword evidence="7" id="KW-0511">Multifunctional enzyme</keyword>
<dbReference type="GeneID" id="64623519"/>
<dbReference type="Proteomes" id="UP000807769">
    <property type="component" value="Unassembled WGS sequence"/>
</dbReference>
<name>A0A9P7ECH7_9AGAM</name>
<feature type="domain" description="Tetrahydrofolate dehydrogenase/cyclohydrolase catalytic" evidence="8">
    <location>
        <begin position="3"/>
        <end position="107"/>
    </location>
</feature>
<dbReference type="GO" id="GO:0004488">
    <property type="term" value="F:methylenetetrahydrofolate dehydrogenase (NADP+) activity"/>
    <property type="evidence" value="ECO:0007669"/>
    <property type="project" value="InterPro"/>
</dbReference>
<protein>
    <submittedName>
        <fullName evidence="10">Tetrahydrofolate dehydrogenase/cyclohydrolase</fullName>
    </submittedName>
</protein>
<sequence>VAQKIKVFQAQYLQFQPQLVVMQAGEHPDSTTYICMKAKAAEEVSIKFNHITFPEAAMAEEIIQVVKKLSDDDAVSGVLVQLPLGPNVNADNTCTVTEAVSLKKDVDGFHAYNISHLSSCAASLLFIPCTPAAVICLLESTGISITGANAVMLSRSNIIRNPVAALLRSHNATVTQCHSHTK</sequence>